<feature type="transmembrane region" description="Helical" evidence="8">
    <location>
        <begin position="63"/>
        <end position="89"/>
    </location>
</feature>
<evidence type="ECO:0000256" key="8">
    <source>
        <dbReference type="RuleBase" id="RU365092"/>
    </source>
</evidence>
<feature type="transmembrane region" description="Helical" evidence="8">
    <location>
        <begin position="116"/>
        <end position="145"/>
    </location>
</feature>
<feature type="transmembrane region" description="Helical" evidence="8">
    <location>
        <begin position="39"/>
        <end position="56"/>
    </location>
</feature>
<accession>A0A544UQI7</accession>
<feature type="transmembrane region" description="Helical" evidence="8">
    <location>
        <begin position="12"/>
        <end position="33"/>
    </location>
</feature>
<dbReference type="RefSeq" id="WP_142508184.1">
    <property type="nucleotide sequence ID" value="NZ_SADV01000004.1"/>
</dbReference>
<feature type="transmembrane region" description="Helical" evidence="8">
    <location>
        <begin position="361"/>
        <end position="383"/>
    </location>
</feature>
<comment type="similarity">
    <text evidence="2 8">Belongs to the lactate permease family.</text>
</comment>
<name>A0A544UQI7_LYSSH</name>
<keyword evidence="3 8" id="KW-0813">Transport</keyword>
<reference evidence="9 10" key="1">
    <citation type="submission" date="2018-03" db="EMBL/GenBank/DDBJ databases">
        <title>Aerobic endospore-forming bacteria genome sequencing and assembly.</title>
        <authorList>
            <person name="Cavalcante D.A."/>
            <person name="Driks A."/>
            <person name="Putonti C."/>
            <person name="De-Souza M.T."/>
        </authorList>
    </citation>
    <scope>NUCLEOTIDE SEQUENCE [LARGE SCALE GENOMIC DNA]</scope>
    <source>
        <strain evidence="9 10">SDF0037</strain>
    </source>
</reference>
<evidence type="ECO:0000256" key="7">
    <source>
        <dbReference type="ARBA" id="ARBA00023136"/>
    </source>
</evidence>
<dbReference type="AlphaFoldDB" id="A0A544UQI7"/>
<comment type="subcellular location">
    <subcellularLocation>
        <location evidence="1 8">Cell membrane</location>
        <topology evidence="1 8">Multi-pass membrane protein</topology>
    </subcellularLocation>
</comment>
<dbReference type="PANTHER" id="PTHR30003">
    <property type="entry name" value="L-LACTATE PERMEASE"/>
    <property type="match status" value="1"/>
</dbReference>
<dbReference type="EMBL" id="SADV01000004">
    <property type="protein sequence ID" value="TQR36097.1"/>
    <property type="molecule type" value="Genomic_DNA"/>
</dbReference>
<feature type="transmembrane region" description="Helical" evidence="8">
    <location>
        <begin position="435"/>
        <end position="455"/>
    </location>
</feature>
<feature type="transmembrane region" description="Helical" evidence="8">
    <location>
        <begin position="292"/>
        <end position="311"/>
    </location>
</feature>
<comment type="function">
    <text evidence="8">Uptake of L-lactate across the membrane. Can also transport D-lactate and glycolate.</text>
</comment>
<dbReference type="PANTHER" id="PTHR30003:SF5">
    <property type="entry name" value="L-LACTATE PERMEASE"/>
    <property type="match status" value="1"/>
</dbReference>
<evidence type="ECO:0000256" key="6">
    <source>
        <dbReference type="ARBA" id="ARBA00022989"/>
    </source>
</evidence>
<dbReference type="NCBIfam" id="TIGR00795">
    <property type="entry name" value="lctP"/>
    <property type="match status" value="1"/>
</dbReference>
<dbReference type="Pfam" id="PF02652">
    <property type="entry name" value="Lactate_perm"/>
    <property type="match status" value="1"/>
</dbReference>
<feature type="transmembrane region" description="Helical" evidence="8">
    <location>
        <begin position="189"/>
        <end position="209"/>
    </location>
</feature>
<feature type="transmembrane region" description="Helical" evidence="8">
    <location>
        <begin position="221"/>
        <end position="241"/>
    </location>
</feature>
<keyword evidence="6 8" id="KW-1133">Transmembrane helix</keyword>
<keyword evidence="5 8" id="KW-0812">Transmembrane</keyword>
<dbReference type="GO" id="GO:0015295">
    <property type="term" value="F:solute:proton symporter activity"/>
    <property type="evidence" value="ECO:0007669"/>
    <property type="project" value="TreeGrafter"/>
</dbReference>
<evidence type="ECO:0000256" key="2">
    <source>
        <dbReference type="ARBA" id="ARBA00010100"/>
    </source>
</evidence>
<dbReference type="InterPro" id="IPR003804">
    <property type="entry name" value="Lactate_perm"/>
</dbReference>
<evidence type="ECO:0000256" key="5">
    <source>
        <dbReference type="ARBA" id="ARBA00022692"/>
    </source>
</evidence>
<dbReference type="GO" id="GO:0015129">
    <property type="term" value="F:lactate transmembrane transporter activity"/>
    <property type="evidence" value="ECO:0007669"/>
    <property type="project" value="UniProtKB-UniRule"/>
</dbReference>
<feature type="transmembrane region" description="Helical" evidence="8">
    <location>
        <begin position="521"/>
        <end position="540"/>
    </location>
</feature>
<sequence>MWYQQYNPLGNEIVSGIIAFLPILLFLLCLTIFKLKGVYAAALTLGVTIIIAVGVFDMPITKAFGAILLGTGKALWPIGYIVIMAVWLYKISVQTGKFEIVRGSIANITEDQRLQLLLIGFCFNAFLEGAAGLGVPIAICAALLVTLGFHPIKAAGLCLIANASTGAFGTVGIPVITGAEVGGMETLELSRMTALILPLISFLVPFLLIFMLNGLKGIKEIFPAIFLVSSVFSVLQLLTIAVIGPELANIIPSLVSMLLLAAFLRKWQPKTIYHEPGVEVTGTLKKYTMKEILVAWSPFYVLTSVITVWSFPAFKNLFVDGGALDFTTIALKTPGLHNEIIRTPPIVTEANSMPAILHLNFVSATGTAILLAIILTSVLFPALNVKQTVNLLGSTIKELWLPILTIVLVMAFANLSDFSGLSTSLGLALAKTGDFFPFVSPVLGWIGVFLTGSVVNNNALFGSLQVVTGTQIGISPGLLMAANTAGGSVAKLISPQSIAIAAAAVNQTGNESKIFQYTLRYSLGLLLLVCIMTLCLSFILS</sequence>
<comment type="caution">
    <text evidence="9">The sequence shown here is derived from an EMBL/GenBank/DDBJ whole genome shotgun (WGS) entry which is preliminary data.</text>
</comment>
<dbReference type="Proteomes" id="UP000317944">
    <property type="component" value="Unassembled WGS sequence"/>
</dbReference>
<organism evidence="9 10">
    <name type="scientific">Lysinibacillus sphaericus</name>
    <name type="common">Bacillus sphaericus</name>
    <dbReference type="NCBI Taxonomy" id="1421"/>
    <lineage>
        <taxon>Bacteria</taxon>
        <taxon>Bacillati</taxon>
        <taxon>Bacillota</taxon>
        <taxon>Bacilli</taxon>
        <taxon>Bacillales</taxon>
        <taxon>Bacillaceae</taxon>
        <taxon>Lysinibacillus</taxon>
    </lineage>
</organism>
<dbReference type="GO" id="GO:0005886">
    <property type="term" value="C:plasma membrane"/>
    <property type="evidence" value="ECO:0007669"/>
    <property type="project" value="UniProtKB-SubCell"/>
</dbReference>
<evidence type="ECO:0000256" key="1">
    <source>
        <dbReference type="ARBA" id="ARBA00004651"/>
    </source>
</evidence>
<keyword evidence="7 8" id="KW-0472">Membrane</keyword>
<feature type="transmembrane region" description="Helical" evidence="8">
    <location>
        <begin position="157"/>
        <end position="177"/>
    </location>
</feature>
<feature type="transmembrane region" description="Helical" evidence="8">
    <location>
        <begin position="247"/>
        <end position="264"/>
    </location>
</feature>
<gene>
    <name evidence="9" type="ORF">C7Y47_07435</name>
</gene>
<proteinExistence type="inferred from homology"/>
<dbReference type="OrthoDB" id="9761056at2"/>
<evidence type="ECO:0000256" key="4">
    <source>
        <dbReference type="ARBA" id="ARBA00022475"/>
    </source>
</evidence>
<protein>
    <recommendedName>
        <fullName evidence="8">L-lactate permease</fullName>
    </recommendedName>
</protein>
<evidence type="ECO:0000256" key="3">
    <source>
        <dbReference type="ARBA" id="ARBA00022448"/>
    </source>
</evidence>
<evidence type="ECO:0000313" key="9">
    <source>
        <dbReference type="EMBL" id="TQR36097.1"/>
    </source>
</evidence>
<keyword evidence="4 8" id="KW-1003">Cell membrane</keyword>
<feature type="transmembrane region" description="Helical" evidence="8">
    <location>
        <begin position="395"/>
        <end position="415"/>
    </location>
</feature>
<evidence type="ECO:0000313" key="10">
    <source>
        <dbReference type="Proteomes" id="UP000317944"/>
    </source>
</evidence>